<name>A0A938WWK7_9BIFI</name>
<evidence type="ECO:0000313" key="2">
    <source>
        <dbReference type="Proteomes" id="UP000718821"/>
    </source>
</evidence>
<dbReference type="Proteomes" id="UP000718821">
    <property type="component" value="Unassembled WGS sequence"/>
</dbReference>
<dbReference type="AlphaFoldDB" id="A0A938WWK7"/>
<protein>
    <submittedName>
        <fullName evidence="1">Uncharacterized protein</fullName>
    </submittedName>
</protein>
<keyword evidence="2" id="KW-1185">Reference proteome</keyword>
<proteinExistence type="predicted"/>
<sequence length="180" mass="20013">MSALVCAAWLCSCSGCSEVSDQTASGGDAPQIMNKGARKADSMSSFIDQILSYSETTDKAREVLERAKANGGISVSDYENAWASYKQCMLDKEYREILLIKYPNGMYDEAMHAKGTHEQENKYDDDKAVCAADLNLVNMVYGMQQGNPDLYSNINEAIVDYLKKNHVVPKEYSAEQYAQE</sequence>
<comment type="caution">
    <text evidence="1">The sequence shown here is derived from an EMBL/GenBank/DDBJ whole genome shotgun (WGS) entry which is preliminary data.</text>
</comment>
<gene>
    <name evidence="1" type="ORF">H7U32_00990</name>
</gene>
<reference evidence="1" key="1">
    <citation type="submission" date="2020-08" db="EMBL/GenBank/DDBJ databases">
        <authorList>
            <person name="Cejkova D."/>
            <person name="Kubasova T."/>
            <person name="Jahodarova E."/>
            <person name="Rychlik I."/>
        </authorList>
    </citation>
    <scope>NUCLEOTIDE SEQUENCE</scope>
    <source>
        <strain evidence="1">An836</strain>
    </source>
</reference>
<reference evidence="1" key="2">
    <citation type="journal article" date="2021" name="Sci. Rep.">
        <title>The distribution of antibiotic resistance genes in chicken gut microbiota commensals.</title>
        <authorList>
            <person name="Juricova H."/>
            <person name="Matiasovicova J."/>
            <person name="Kubasova T."/>
            <person name="Cejkova D."/>
            <person name="Rychlik I."/>
        </authorList>
    </citation>
    <scope>NUCLEOTIDE SEQUENCE</scope>
    <source>
        <strain evidence="1">An836</strain>
    </source>
</reference>
<dbReference type="RefSeq" id="WP_204467227.1">
    <property type="nucleotide sequence ID" value="NZ_JACLYU010000001.1"/>
</dbReference>
<evidence type="ECO:0000313" key="1">
    <source>
        <dbReference type="EMBL" id="MBM6698925.1"/>
    </source>
</evidence>
<dbReference type="EMBL" id="JACLYU010000001">
    <property type="protein sequence ID" value="MBM6698925.1"/>
    <property type="molecule type" value="Genomic_DNA"/>
</dbReference>
<organism evidence="1 2">
    <name type="scientific">Bifidobacterium pullorum subsp. saeculare</name>
    <dbReference type="NCBI Taxonomy" id="78257"/>
    <lineage>
        <taxon>Bacteria</taxon>
        <taxon>Bacillati</taxon>
        <taxon>Actinomycetota</taxon>
        <taxon>Actinomycetes</taxon>
        <taxon>Bifidobacteriales</taxon>
        <taxon>Bifidobacteriaceae</taxon>
        <taxon>Bifidobacterium</taxon>
    </lineage>
</organism>
<accession>A0A938WWK7</accession>